<organism evidence="1">
    <name type="scientific">bioreactor metagenome</name>
    <dbReference type="NCBI Taxonomy" id="1076179"/>
    <lineage>
        <taxon>unclassified sequences</taxon>
        <taxon>metagenomes</taxon>
        <taxon>ecological metagenomes</taxon>
    </lineage>
</organism>
<accession>A0A644Z3G2</accession>
<sequence length="113" mass="12993">MVLRENRDFPPLFFQAFQLFLEQREVSKIGPRSFDIKLVGLFFLPCNVQYHDRMHSFLLERRKVEKQLIRLGSLSVGEKGLAIQSLRLKLKAVVAGCQALVTDKAEEVMSSKI</sequence>
<dbReference type="EMBL" id="VSSQ01007288">
    <property type="protein sequence ID" value="MPM35445.1"/>
    <property type="molecule type" value="Genomic_DNA"/>
</dbReference>
<protein>
    <submittedName>
        <fullName evidence="1">Uncharacterized protein</fullName>
    </submittedName>
</protein>
<gene>
    <name evidence="1" type="ORF">SDC9_82037</name>
</gene>
<reference evidence="1" key="1">
    <citation type="submission" date="2019-08" db="EMBL/GenBank/DDBJ databases">
        <authorList>
            <person name="Kucharzyk K."/>
            <person name="Murdoch R.W."/>
            <person name="Higgins S."/>
            <person name="Loffler F."/>
        </authorList>
    </citation>
    <scope>NUCLEOTIDE SEQUENCE</scope>
</reference>
<name>A0A644Z3G2_9ZZZZ</name>
<evidence type="ECO:0000313" key="1">
    <source>
        <dbReference type="EMBL" id="MPM35445.1"/>
    </source>
</evidence>
<dbReference type="AlphaFoldDB" id="A0A644Z3G2"/>
<proteinExistence type="predicted"/>
<comment type="caution">
    <text evidence="1">The sequence shown here is derived from an EMBL/GenBank/DDBJ whole genome shotgun (WGS) entry which is preliminary data.</text>
</comment>